<evidence type="ECO:0000313" key="4">
    <source>
        <dbReference type="EMBL" id="CAH3152370.1"/>
    </source>
</evidence>
<dbReference type="InterPro" id="IPR008160">
    <property type="entry name" value="Collagen"/>
</dbReference>
<gene>
    <name evidence="4" type="ORF">PLOB_00049077</name>
</gene>
<feature type="domain" description="CTHRC1 C-terminal" evidence="3">
    <location>
        <begin position="421"/>
        <end position="544"/>
    </location>
</feature>
<feature type="compositionally biased region" description="Low complexity" evidence="1">
    <location>
        <begin position="316"/>
        <end position="327"/>
    </location>
</feature>
<feature type="compositionally biased region" description="Low complexity" evidence="1">
    <location>
        <begin position="627"/>
        <end position="643"/>
    </location>
</feature>
<feature type="compositionally biased region" description="Low complexity" evidence="1">
    <location>
        <begin position="46"/>
        <end position="65"/>
    </location>
</feature>
<organism evidence="4 5">
    <name type="scientific">Porites lobata</name>
    <dbReference type="NCBI Taxonomy" id="104759"/>
    <lineage>
        <taxon>Eukaryota</taxon>
        <taxon>Metazoa</taxon>
        <taxon>Cnidaria</taxon>
        <taxon>Anthozoa</taxon>
        <taxon>Hexacorallia</taxon>
        <taxon>Scleractinia</taxon>
        <taxon>Fungiina</taxon>
        <taxon>Poritidae</taxon>
        <taxon>Porites</taxon>
    </lineage>
</organism>
<feature type="signal peptide" evidence="2">
    <location>
        <begin position="1"/>
        <end position="19"/>
    </location>
</feature>
<name>A0ABN8PWW5_9CNID</name>
<comment type="caution">
    <text evidence="4">The sequence shown here is derived from an EMBL/GenBank/DDBJ whole genome shotgun (WGS) entry which is preliminary data.</text>
</comment>
<accession>A0ABN8PWW5</accession>
<dbReference type="Pfam" id="PF01391">
    <property type="entry name" value="Collagen"/>
    <property type="match status" value="3"/>
</dbReference>
<dbReference type="Pfam" id="PF25815">
    <property type="entry name" value="CTHRC1_C"/>
    <property type="match status" value="3"/>
</dbReference>
<dbReference type="EMBL" id="CALNXK010000093">
    <property type="protein sequence ID" value="CAH3152370.1"/>
    <property type="molecule type" value="Genomic_DNA"/>
</dbReference>
<feature type="compositionally biased region" description="Basic and acidic residues" evidence="1">
    <location>
        <begin position="119"/>
        <end position="129"/>
    </location>
</feature>
<evidence type="ECO:0000256" key="1">
    <source>
        <dbReference type="SAM" id="MobiDB-lite"/>
    </source>
</evidence>
<dbReference type="PANTHER" id="PTHR37456:SF6">
    <property type="entry name" value="COLLAGEN ALPHA-1(XXIII) CHAIN-LIKE ISOFORM X2"/>
    <property type="match status" value="1"/>
</dbReference>
<dbReference type="InterPro" id="IPR050938">
    <property type="entry name" value="Collagen_Structural_Proteins"/>
</dbReference>
<evidence type="ECO:0000256" key="2">
    <source>
        <dbReference type="SAM" id="SignalP"/>
    </source>
</evidence>
<dbReference type="InterPro" id="IPR057873">
    <property type="entry name" value="CTHRC1_C"/>
</dbReference>
<feature type="chain" id="PRO_5045078659" description="CTHRC1 C-terminal domain-containing protein" evidence="2">
    <location>
        <begin position="20"/>
        <end position="811"/>
    </location>
</feature>
<feature type="region of interest" description="Disordered" evidence="1">
    <location>
        <begin position="46"/>
        <end position="136"/>
    </location>
</feature>
<feature type="domain" description="CTHRC1 C-terminal" evidence="3">
    <location>
        <begin position="673"/>
        <end position="803"/>
    </location>
</feature>
<evidence type="ECO:0000259" key="3">
    <source>
        <dbReference type="Pfam" id="PF25815"/>
    </source>
</evidence>
<protein>
    <recommendedName>
        <fullName evidence="3">CTHRC1 C-terminal domain-containing protein</fullName>
    </recommendedName>
</protein>
<keyword evidence="5" id="KW-1185">Reference proteome</keyword>
<dbReference type="PANTHER" id="PTHR37456">
    <property type="entry name" value="SI:CH211-266K2.1"/>
    <property type="match status" value="1"/>
</dbReference>
<sequence>MVQYFAVLLILCISGGSLRTTTSPQQQNTEKVKDLCERSLVGFPGIPGSNGMPGMPGVPGPQGLQGRDGTKGEIGDKGSQGMPGPRGDRGGPRGIKGIKGQPGLVGIKGERGIAGNQGRKGDKGKKGESVKASQASVVPQTNWKQCVWKSTSSTDNGKIKDCAFNKLQSNSALRVSFQGNTRVFSHYKCNRWYFKFNGNECSGPMTIEAVVYNYWPSGNPNLLHHRSFEGYCENRVELWVGKCTGYTLGNAETGWNSVSRIMIEECSGAALIMVQHFAVLLILCISGGSLGTTTSPQQQNTEKVKDLCERTLVGFPGIPGSNGMPGMPGVPGPQGPQGRDGTKGEIGDKGSQGMSGPRGDRGREGPPGKSGPRGIKGIKGQTGILGMKGEQGIVGNPGRKGDKGEKGESAKGSQASVVPQTNWKQCVWKSDSGTDNGKIKDCAFNKLQSNSALRVSLQGNMGVLGTSSKCNRWYFKFNGNECSGPMTIEAAVYNYWPSGNPNLLHHRSIDGYCENIPQGAVRVELWVGQCSSGHALGDAHTGWMKTREDHYFTCIKIRRSMLGFPGIPGSNGIPGVPGVPGVPGPHGPQGREGVKGQIGDKGSHGMPGPRGDRGREGPPGKSGPRGFQGMKGQQGLLGMKGEQGIVGNQGRKGDKGEKGESVKASQASVVPQTNWKQCVWKSTSSTDNGKIKDCAFNKLRSNSALRVSFQGNMRVYGTGAKCNRWYFKFNGNECSGPMTIEAAVFNSWSSGSPNLLHHRSFEGYCENIPQGAVRVGLWVGQCSSGHNLGDAATGWSSVSRIMIEEVSRPQS</sequence>
<feature type="region of interest" description="Disordered" evidence="1">
    <location>
        <begin position="315"/>
        <end position="419"/>
    </location>
</feature>
<feature type="region of interest" description="Disordered" evidence="1">
    <location>
        <begin position="577"/>
        <end position="668"/>
    </location>
</feature>
<feature type="compositionally biased region" description="Basic and acidic residues" evidence="1">
    <location>
        <begin position="399"/>
        <end position="409"/>
    </location>
</feature>
<evidence type="ECO:0000313" key="5">
    <source>
        <dbReference type="Proteomes" id="UP001159405"/>
    </source>
</evidence>
<dbReference type="Proteomes" id="UP001159405">
    <property type="component" value="Unassembled WGS sequence"/>
</dbReference>
<feature type="domain" description="CTHRC1 C-terminal" evidence="3">
    <location>
        <begin position="141"/>
        <end position="263"/>
    </location>
</feature>
<feature type="compositionally biased region" description="Basic and acidic residues" evidence="1">
    <location>
        <begin position="651"/>
        <end position="661"/>
    </location>
</feature>
<reference evidence="4 5" key="1">
    <citation type="submission" date="2022-05" db="EMBL/GenBank/DDBJ databases">
        <authorList>
            <consortium name="Genoscope - CEA"/>
            <person name="William W."/>
        </authorList>
    </citation>
    <scope>NUCLEOTIDE SEQUENCE [LARGE SCALE GENOMIC DNA]</scope>
</reference>
<keyword evidence="2" id="KW-0732">Signal</keyword>
<proteinExistence type="predicted"/>